<keyword evidence="1 3" id="KW-0238">DNA-binding</keyword>
<dbReference type="InterPro" id="IPR000792">
    <property type="entry name" value="Tscrpt_reg_LuxR_C"/>
</dbReference>
<name>A0ABS4PGL7_9GAMM</name>
<dbReference type="InterPro" id="IPR016032">
    <property type="entry name" value="Sig_transdc_resp-reg_C-effctor"/>
</dbReference>
<dbReference type="SMART" id="SM00421">
    <property type="entry name" value="HTH_LUXR"/>
    <property type="match status" value="1"/>
</dbReference>
<feature type="domain" description="HTH luxR-type" evidence="2">
    <location>
        <begin position="172"/>
        <end position="199"/>
    </location>
</feature>
<proteinExistence type="predicted"/>
<keyword evidence="4" id="KW-1185">Reference proteome</keyword>
<dbReference type="SUPFAM" id="SSF46894">
    <property type="entry name" value="C-terminal effector domain of the bipartite response regulators"/>
    <property type="match status" value="1"/>
</dbReference>
<gene>
    <name evidence="3" type="ORF">J2125_004499</name>
</gene>
<dbReference type="RefSeq" id="WP_017802252.1">
    <property type="nucleotide sequence ID" value="NZ_JAGGMQ010000001.1"/>
</dbReference>
<evidence type="ECO:0000313" key="4">
    <source>
        <dbReference type="Proteomes" id="UP001195624"/>
    </source>
</evidence>
<accession>A0ABS4PGL7</accession>
<dbReference type="CDD" id="cd06170">
    <property type="entry name" value="LuxR_C_like"/>
    <property type="match status" value="1"/>
</dbReference>
<comment type="caution">
    <text evidence="3">The sequence shown here is derived from an EMBL/GenBank/DDBJ whole genome shotgun (WGS) entry which is preliminary data.</text>
</comment>
<dbReference type="Gene3D" id="1.10.10.10">
    <property type="entry name" value="Winged helix-like DNA-binding domain superfamily/Winged helix DNA-binding domain"/>
    <property type="match status" value="1"/>
</dbReference>
<dbReference type="Pfam" id="PF08448">
    <property type="entry name" value="PAS_4"/>
    <property type="match status" value="1"/>
</dbReference>
<dbReference type="SUPFAM" id="SSF55785">
    <property type="entry name" value="PYP-like sensor domain (PAS domain)"/>
    <property type="match status" value="1"/>
</dbReference>
<dbReference type="Gene3D" id="3.30.450.20">
    <property type="entry name" value="PAS domain"/>
    <property type="match status" value="1"/>
</dbReference>
<protein>
    <submittedName>
        <fullName evidence="3">DNA-binding CsgD family transcriptional regulator</fullName>
    </submittedName>
</protein>
<dbReference type="InterPro" id="IPR013656">
    <property type="entry name" value="PAS_4"/>
</dbReference>
<reference evidence="4" key="1">
    <citation type="submission" date="2023-07" db="EMBL/GenBank/DDBJ databases">
        <title>Genome mining of underrepresented organisms for secondary metabolites.</title>
        <authorList>
            <person name="D'Agostino P.M."/>
        </authorList>
    </citation>
    <scope>NUCLEOTIDE SEQUENCE [LARGE SCALE GENOMIC DNA]</scope>
    <source>
        <strain evidence="4">WS4403</strain>
    </source>
</reference>
<evidence type="ECO:0000259" key="2">
    <source>
        <dbReference type="PROSITE" id="PS00622"/>
    </source>
</evidence>
<organism evidence="3 4">
    <name type="scientific">Winslowiella toletana</name>
    <dbReference type="NCBI Taxonomy" id="92490"/>
    <lineage>
        <taxon>Bacteria</taxon>
        <taxon>Pseudomonadati</taxon>
        <taxon>Pseudomonadota</taxon>
        <taxon>Gammaproteobacteria</taxon>
        <taxon>Enterobacterales</taxon>
        <taxon>Erwiniaceae</taxon>
        <taxon>Winslowiella</taxon>
    </lineage>
</organism>
<dbReference type="PROSITE" id="PS00622">
    <property type="entry name" value="HTH_LUXR_1"/>
    <property type="match status" value="1"/>
</dbReference>
<dbReference type="Pfam" id="PF00196">
    <property type="entry name" value="GerE"/>
    <property type="match status" value="1"/>
</dbReference>
<dbReference type="PRINTS" id="PR00038">
    <property type="entry name" value="HTHLUXR"/>
</dbReference>
<dbReference type="EMBL" id="JAGGMQ010000001">
    <property type="protein sequence ID" value="MBP2171307.1"/>
    <property type="molecule type" value="Genomic_DNA"/>
</dbReference>
<evidence type="ECO:0000256" key="1">
    <source>
        <dbReference type="ARBA" id="ARBA00023125"/>
    </source>
</evidence>
<sequence length="244" mass="28288">MDSHNPSRTNNEIAVPEMLSRSLDLLPEPYCIRTPDTRVIYANLAMLKLAGLKSGREIVGRLDYEVPSILFENENTLKAWRDQDKNIIENRKYLAMLEIHPDAVDCPYICRKVPFYNNDNQCVGAFLSVKYLEVFTPNDFVRGRLPGSLLLNKPDDFFTEKECEIIFFRLQGMSSKDIGNLLYLSPRTIENRLANMYQKAGVNHLDDFREFCEARNLHRYLPQRLVSNKRIGFSGDYDPEEPMP</sequence>
<evidence type="ECO:0000313" key="3">
    <source>
        <dbReference type="EMBL" id="MBP2171307.1"/>
    </source>
</evidence>
<dbReference type="GO" id="GO:0003677">
    <property type="term" value="F:DNA binding"/>
    <property type="evidence" value="ECO:0007669"/>
    <property type="project" value="UniProtKB-KW"/>
</dbReference>
<dbReference type="InterPro" id="IPR036388">
    <property type="entry name" value="WH-like_DNA-bd_sf"/>
</dbReference>
<dbReference type="Proteomes" id="UP001195624">
    <property type="component" value="Unassembled WGS sequence"/>
</dbReference>
<dbReference type="InterPro" id="IPR035965">
    <property type="entry name" value="PAS-like_dom_sf"/>
</dbReference>